<comment type="caution">
    <text evidence="2">The sequence shown here is derived from an EMBL/GenBank/DDBJ whole genome shotgun (WGS) entry which is preliminary data.</text>
</comment>
<dbReference type="RefSeq" id="WP_184018316.1">
    <property type="nucleotide sequence ID" value="NZ_JACHFD010000008.1"/>
</dbReference>
<name>A0A840V899_9BACT</name>
<sequence length="134" mass="14709">MKRLGQLLIALLGCLHLCGGHWGVLQCVAWSKMLVDYSAQDGFFEGARKTFDGAHPCAMCQSIAKGRQSEQGTELPSSAKRDLALKEVTLPQRILLHRPMVRTPETREFTVPSLAGDLWSASPPSPPPRLLGWS</sequence>
<dbReference type="Proteomes" id="UP000557717">
    <property type="component" value="Unassembled WGS sequence"/>
</dbReference>
<feature type="compositionally biased region" description="Pro residues" evidence="1">
    <location>
        <begin position="123"/>
        <end position="134"/>
    </location>
</feature>
<keyword evidence="3" id="KW-1185">Reference proteome</keyword>
<reference evidence="2 3" key="1">
    <citation type="submission" date="2020-08" db="EMBL/GenBank/DDBJ databases">
        <title>Genomic Encyclopedia of Type Strains, Phase IV (KMG-IV): sequencing the most valuable type-strain genomes for metagenomic binning, comparative biology and taxonomic classification.</title>
        <authorList>
            <person name="Goeker M."/>
        </authorList>
    </citation>
    <scope>NUCLEOTIDE SEQUENCE [LARGE SCALE GENOMIC DNA]</scope>
    <source>
        <strain evidence="2 3">YC6886</strain>
    </source>
</reference>
<protein>
    <submittedName>
        <fullName evidence="2">Uncharacterized protein</fullName>
    </submittedName>
</protein>
<evidence type="ECO:0000256" key="1">
    <source>
        <dbReference type="SAM" id="MobiDB-lite"/>
    </source>
</evidence>
<evidence type="ECO:0000313" key="3">
    <source>
        <dbReference type="Proteomes" id="UP000557717"/>
    </source>
</evidence>
<dbReference type="AlphaFoldDB" id="A0A840V899"/>
<proteinExistence type="predicted"/>
<feature type="region of interest" description="Disordered" evidence="1">
    <location>
        <begin position="115"/>
        <end position="134"/>
    </location>
</feature>
<evidence type="ECO:0000313" key="2">
    <source>
        <dbReference type="EMBL" id="MBB5351814.1"/>
    </source>
</evidence>
<accession>A0A840V899</accession>
<gene>
    <name evidence="2" type="ORF">HNR46_002053</name>
</gene>
<dbReference type="EMBL" id="JACHFD010000008">
    <property type="protein sequence ID" value="MBB5351814.1"/>
    <property type="molecule type" value="Genomic_DNA"/>
</dbReference>
<organism evidence="2 3">
    <name type="scientific">Haloferula luteola</name>
    <dbReference type="NCBI Taxonomy" id="595692"/>
    <lineage>
        <taxon>Bacteria</taxon>
        <taxon>Pseudomonadati</taxon>
        <taxon>Verrucomicrobiota</taxon>
        <taxon>Verrucomicrobiia</taxon>
        <taxon>Verrucomicrobiales</taxon>
        <taxon>Verrucomicrobiaceae</taxon>
        <taxon>Haloferula</taxon>
    </lineage>
</organism>